<proteinExistence type="predicted"/>
<keyword evidence="3" id="KW-0539">Nucleus</keyword>
<evidence type="ECO:0000256" key="4">
    <source>
        <dbReference type="SAM" id="MobiDB-lite"/>
    </source>
</evidence>
<dbReference type="Pfam" id="PF01393">
    <property type="entry name" value="Chromo_shadow"/>
    <property type="match status" value="1"/>
</dbReference>
<dbReference type="Gene3D" id="2.40.50.40">
    <property type="match status" value="2"/>
</dbReference>
<dbReference type="PROSITE" id="PS50013">
    <property type="entry name" value="CHROMO_2"/>
    <property type="match status" value="1"/>
</dbReference>
<name>A0AAF0DHC2_9EURO</name>
<evidence type="ECO:0000259" key="5">
    <source>
        <dbReference type="PROSITE" id="PS50013"/>
    </source>
</evidence>
<feature type="domain" description="Chromo" evidence="5">
    <location>
        <begin position="46"/>
        <end position="107"/>
    </location>
</feature>
<evidence type="ECO:0000256" key="3">
    <source>
        <dbReference type="ARBA" id="ARBA00023242"/>
    </source>
</evidence>
<comment type="subunit">
    <text evidence="2">Component of the NuA4 histone acetyltransferase complex.</text>
</comment>
<sequence length="198" mass="22439">MPPPLDFSEEESGGESIPFNDPKQEAENADETANQEESESESEDVYVVEKIMGHEWGKNGKLLFQVKWKGYENPEDMTLEPEENLDGAPEAILEYFAKIGGRPEKPTKKRKSAGAVSTPDRVPAKKSKKALRSVNGTPDTAEVADWLPKSNDWDPEVRFVETIIRDGNNLYALLHWNNDKKTRVSLQQCYEKCPQRDE</sequence>
<dbReference type="InterPro" id="IPR051219">
    <property type="entry name" value="Heterochromatin_chromo-domain"/>
</dbReference>
<dbReference type="GO" id="GO:0005634">
    <property type="term" value="C:nucleus"/>
    <property type="evidence" value="ECO:0007669"/>
    <property type="project" value="UniProtKB-SubCell"/>
</dbReference>
<dbReference type="AlphaFoldDB" id="A0AAF0DHC2"/>
<dbReference type="InterPro" id="IPR000953">
    <property type="entry name" value="Chromo/chromo_shadow_dom"/>
</dbReference>
<evidence type="ECO:0000313" key="7">
    <source>
        <dbReference type="Proteomes" id="UP001219355"/>
    </source>
</evidence>
<accession>A0AAF0DHC2</accession>
<feature type="compositionally biased region" description="Acidic residues" evidence="4">
    <location>
        <begin position="27"/>
        <end position="44"/>
    </location>
</feature>
<dbReference type="Pfam" id="PF00385">
    <property type="entry name" value="Chromo"/>
    <property type="match status" value="1"/>
</dbReference>
<keyword evidence="7" id="KW-1185">Reference proteome</keyword>
<dbReference type="PANTHER" id="PTHR22812">
    <property type="entry name" value="CHROMOBOX PROTEIN"/>
    <property type="match status" value="1"/>
</dbReference>
<dbReference type="SMART" id="SM00298">
    <property type="entry name" value="CHROMO"/>
    <property type="match status" value="1"/>
</dbReference>
<feature type="region of interest" description="Disordered" evidence="4">
    <location>
        <begin position="1"/>
        <end position="44"/>
    </location>
</feature>
<dbReference type="InterPro" id="IPR023780">
    <property type="entry name" value="Chromo_domain"/>
</dbReference>
<feature type="region of interest" description="Disordered" evidence="4">
    <location>
        <begin position="98"/>
        <end position="147"/>
    </location>
</feature>
<gene>
    <name evidence="6" type="ORF">PRK78_003687</name>
</gene>
<dbReference type="EMBL" id="CP120628">
    <property type="protein sequence ID" value="WEW58219.1"/>
    <property type="molecule type" value="Genomic_DNA"/>
</dbReference>
<dbReference type="InterPro" id="IPR016197">
    <property type="entry name" value="Chromo-like_dom_sf"/>
</dbReference>
<dbReference type="CDD" id="cd00024">
    <property type="entry name" value="CD_CSD"/>
    <property type="match status" value="1"/>
</dbReference>
<protein>
    <recommendedName>
        <fullName evidence="5">Chromo domain-containing protein</fullName>
    </recommendedName>
</protein>
<organism evidence="6 7">
    <name type="scientific">Emydomyces testavorans</name>
    <dbReference type="NCBI Taxonomy" id="2070801"/>
    <lineage>
        <taxon>Eukaryota</taxon>
        <taxon>Fungi</taxon>
        <taxon>Dikarya</taxon>
        <taxon>Ascomycota</taxon>
        <taxon>Pezizomycotina</taxon>
        <taxon>Eurotiomycetes</taxon>
        <taxon>Eurotiomycetidae</taxon>
        <taxon>Onygenales</taxon>
        <taxon>Nannizziopsiaceae</taxon>
        <taxon>Emydomyces</taxon>
    </lineage>
</organism>
<comment type="subcellular location">
    <subcellularLocation>
        <location evidence="1">Nucleus</location>
    </subcellularLocation>
</comment>
<evidence type="ECO:0000313" key="6">
    <source>
        <dbReference type="EMBL" id="WEW58219.1"/>
    </source>
</evidence>
<dbReference type="GO" id="GO:0006338">
    <property type="term" value="P:chromatin remodeling"/>
    <property type="evidence" value="ECO:0007669"/>
    <property type="project" value="UniProtKB-ARBA"/>
</dbReference>
<evidence type="ECO:0000256" key="2">
    <source>
        <dbReference type="ARBA" id="ARBA00011353"/>
    </source>
</evidence>
<dbReference type="Proteomes" id="UP001219355">
    <property type="component" value="Chromosome 2"/>
</dbReference>
<reference evidence="6" key="1">
    <citation type="submission" date="2023-03" db="EMBL/GenBank/DDBJ databases">
        <title>Emydomyces testavorans Genome Sequence.</title>
        <authorList>
            <person name="Hoyer L."/>
        </authorList>
    </citation>
    <scope>NUCLEOTIDE SEQUENCE</scope>
    <source>
        <strain evidence="6">16-2883</strain>
    </source>
</reference>
<evidence type="ECO:0000256" key="1">
    <source>
        <dbReference type="ARBA" id="ARBA00004123"/>
    </source>
</evidence>
<dbReference type="InterPro" id="IPR008251">
    <property type="entry name" value="Chromo_shadow_dom"/>
</dbReference>
<dbReference type="SUPFAM" id="SSF54160">
    <property type="entry name" value="Chromo domain-like"/>
    <property type="match status" value="2"/>
</dbReference>